<dbReference type="PANTHER" id="PTHR16156:SF10">
    <property type="entry name" value="AFTIPHILIN-RELATED"/>
    <property type="match status" value="1"/>
</dbReference>
<dbReference type="OMA" id="PYASTDC"/>
<evidence type="ECO:0000313" key="1">
    <source>
        <dbReference type="Ensembl" id="ENSAPEP00000002166.1"/>
    </source>
</evidence>
<reference evidence="1" key="2">
    <citation type="submission" date="2025-08" db="UniProtKB">
        <authorList>
            <consortium name="Ensembl"/>
        </authorList>
    </citation>
    <scope>IDENTIFICATION</scope>
</reference>
<proteinExistence type="predicted"/>
<reference evidence="1 2" key="1">
    <citation type="submission" date="2018-03" db="EMBL/GenBank/DDBJ databases">
        <title>Finding Nemo's genes: A chromosome-scale reference assembly of the genome of the orange clownfish Amphiprion percula.</title>
        <authorList>
            <person name="Lehmann R."/>
        </authorList>
    </citation>
    <scope>NUCLEOTIDE SEQUENCE</scope>
</reference>
<dbReference type="InterPro" id="IPR046359">
    <property type="entry name" value="Aftin-like"/>
</dbReference>
<organism evidence="1 2">
    <name type="scientific">Amphiprion percula</name>
    <name type="common">Orange clownfish</name>
    <name type="synonym">Lutjanus percula</name>
    <dbReference type="NCBI Taxonomy" id="161767"/>
    <lineage>
        <taxon>Eukaryota</taxon>
        <taxon>Metazoa</taxon>
        <taxon>Chordata</taxon>
        <taxon>Craniata</taxon>
        <taxon>Vertebrata</taxon>
        <taxon>Euteleostomi</taxon>
        <taxon>Actinopterygii</taxon>
        <taxon>Neopterygii</taxon>
        <taxon>Teleostei</taxon>
        <taxon>Neoteleostei</taxon>
        <taxon>Acanthomorphata</taxon>
        <taxon>Ovalentaria</taxon>
        <taxon>Pomacentridae</taxon>
        <taxon>Amphiprion</taxon>
    </lineage>
</organism>
<sequence>MYETVKCSRCSFSFYKSELEPLIPSRLPLLSPSANTGCSALNLDYFGPEEESRSNVCFACKGVDRELYELTISKLETSSSSSHLEDALNRLMSTTEKTSVSLRKAVQDEQLSEEAGRVIAGLPNMSFMQAKVLMFPITPIKSQCEG</sequence>
<dbReference type="Proteomes" id="UP000265080">
    <property type="component" value="Chromosome 20"/>
</dbReference>
<protein>
    <submittedName>
        <fullName evidence="1">Uncharacterized protein</fullName>
    </submittedName>
</protein>
<reference evidence="1" key="3">
    <citation type="submission" date="2025-09" db="UniProtKB">
        <authorList>
            <consortium name="Ensembl"/>
        </authorList>
    </citation>
    <scope>IDENTIFICATION</scope>
</reference>
<dbReference type="Ensembl" id="ENSAPET00000002216.1">
    <property type="protein sequence ID" value="ENSAPEP00000002166.1"/>
    <property type="gene ID" value="ENSAPEG00000001578.1"/>
</dbReference>
<dbReference type="GO" id="GO:0030121">
    <property type="term" value="C:AP-1 adaptor complex"/>
    <property type="evidence" value="ECO:0007669"/>
    <property type="project" value="TreeGrafter"/>
</dbReference>
<dbReference type="GO" id="GO:0032588">
    <property type="term" value="C:trans-Golgi network membrane"/>
    <property type="evidence" value="ECO:0007669"/>
    <property type="project" value="InterPro"/>
</dbReference>
<dbReference type="GO" id="GO:0030276">
    <property type="term" value="F:clathrin binding"/>
    <property type="evidence" value="ECO:0007669"/>
    <property type="project" value="InterPro"/>
</dbReference>
<accession>A0A3P8RPS6</accession>
<name>A0A3P8RPS6_AMPPE</name>
<evidence type="ECO:0000313" key="2">
    <source>
        <dbReference type="Proteomes" id="UP000265080"/>
    </source>
</evidence>
<dbReference type="GeneTree" id="ENSGT00940000154186"/>
<dbReference type="AlphaFoldDB" id="A0A3P8RPS6"/>
<keyword evidence="2" id="KW-1185">Reference proteome</keyword>
<dbReference type="PANTHER" id="PTHR16156">
    <property type="entry name" value="AFTIPHILIN A-RELATED"/>
    <property type="match status" value="1"/>
</dbReference>
<dbReference type="STRING" id="161767.ENSAPEP00000002166"/>